<feature type="signal peptide" evidence="4">
    <location>
        <begin position="1"/>
        <end position="30"/>
    </location>
</feature>
<dbReference type="Proteomes" id="UP001364224">
    <property type="component" value="Unassembled WGS sequence"/>
</dbReference>
<evidence type="ECO:0000259" key="5">
    <source>
        <dbReference type="Pfam" id="PF13458"/>
    </source>
</evidence>
<keyword evidence="3" id="KW-0813">Transport</keyword>
<evidence type="ECO:0000256" key="2">
    <source>
        <dbReference type="ARBA" id="ARBA00022729"/>
    </source>
</evidence>
<keyword evidence="7" id="KW-1185">Reference proteome</keyword>
<organism evidence="6 7">
    <name type="scientific">Bradyrhizobium algeriense</name>
    <dbReference type="NCBI Taxonomy" id="634784"/>
    <lineage>
        <taxon>Bacteria</taxon>
        <taxon>Pseudomonadati</taxon>
        <taxon>Pseudomonadota</taxon>
        <taxon>Alphaproteobacteria</taxon>
        <taxon>Hyphomicrobiales</taxon>
        <taxon>Nitrobacteraceae</taxon>
        <taxon>Bradyrhizobium</taxon>
    </lineage>
</organism>
<protein>
    <submittedName>
        <fullName evidence="6">Branched-chain amino acid transport system substrate-binding protein</fullName>
    </submittedName>
</protein>
<feature type="domain" description="Leucine-binding protein" evidence="5">
    <location>
        <begin position="42"/>
        <end position="378"/>
    </location>
</feature>
<dbReference type="CDD" id="cd06327">
    <property type="entry name" value="PBP1_SBP-like"/>
    <property type="match status" value="1"/>
</dbReference>
<dbReference type="Pfam" id="PF13458">
    <property type="entry name" value="Peripla_BP_6"/>
    <property type="match status" value="1"/>
</dbReference>
<evidence type="ECO:0000256" key="1">
    <source>
        <dbReference type="ARBA" id="ARBA00010062"/>
    </source>
</evidence>
<dbReference type="PANTHER" id="PTHR30483:SF6">
    <property type="entry name" value="PERIPLASMIC BINDING PROTEIN OF ABC TRANSPORTER FOR NATURAL AMINO ACIDS"/>
    <property type="match status" value="1"/>
</dbReference>
<evidence type="ECO:0000256" key="3">
    <source>
        <dbReference type="ARBA" id="ARBA00022970"/>
    </source>
</evidence>
<evidence type="ECO:0000313" key="7">
    <source>
        <dbReference type="Proteomes" id="UP001364224"/>
    </source>
</evidence>
<evidence type="ECO:0000313" key="6">
    <source>
        <dbReference type="EMBL" id="MEH2554978.1"/>
    </source>
</evidence>
<keyword evidence="2 4" id="KW-0732">Signal</keyword>
<dbReference type="InterPro" id="IPR028082">
    <property type="entry name" value="Peripla_BP_I"/>
</dbReference>
<proteinExistence type="inferred from homology"/>
<dbReference type="Gene3D" id="3.40.50.2300">
    <property type="match status" value="2"/>
</dbReference>
<dbReference type="InterPro" id="IPR051010">
    <property type="entry name" value="BCAA_transport"/>
</dbReference>
<name>A0ABU8BAE3_9BRAD</name>
<feature type="chain" id="PRO_5045609331" evidence="4">
    <location>
        <begin position="31"/>
        <end position="417"/>
    </location>
</feature>
<reference evidence="6 7" key="1">
    <citation type="submission" date="2024-02" db="EMBL/GenBank/DDBJ databases">
        <title>Adaptive strategies in a cosmopolitan and abundant soil bacterium.</title>
        <authorList>
            <person name="Carini P."/>
        </authorList>
    </citation>
    <scope>NUCLEOTIDE SEQUENCE [LARGE SCALE GENOMIC DNA]</scope>
    <source>
        <strain evidence="6 7">AZCC 1608</strain>
    </source>
</reference>
<comment type="similarity">
    <text evidence="1">Belongs to the leucine-binding protein family.</text>
</comment>
<evidence type="ECO:0000256" key="4">
    <source>
        <dbReference type="SAM" id="SignalP"/>
    </source>
</evidence>
<sequence length="417" mass="44957">MIWNGRANPRRAILKVAALLIFGAPIGSFAAARAAELSGGVVRIGIINDQTGPLSDLSGPGSIAAARMAAEDFQKSVPSIKVEIVAADHQNKPDIGVGIVRKWFDVDGVDMVADVSNSAVGLAIQSLARDKNKIAVYSAVATTELNGKQCSRNGLAWLHDSYNLVSGPIRTLVSQGYDTWFFIAADYAFGKNMVLESQRVLAATGGKSLGAVYHPIGTADYSSFILQAQASGAKAIAFANAGEQLVTLMKQWNEFGMNTGSQKPVAELMFITDVHAMGPKIAKGLTTLTAWYWALNDETRAFAQRFYKLRGAMPTAPQAAVYSGVGHYLKAVAEVGTDATDPVLEKMRSMPVDDFYARGAKVREDGKLVHDFYLVQVKDPSDVKAPWEYYNVLERVPSGDIYSALADSECPLIKRAR</sequence>
<accession>A0ABU8BAE3</accession>
<dbReference type="EMBL" id="JAZHRV010000001">
    <property type="protein sequence ID" value="MEH2554978.1"/>
    <property type="molecule type" value="Genomic_DNA"/>
</dbReference>
<gene>
    <name evidence="6" type="ORF">V1286_002507</name>
</gene>
<dbReference type="InterPro" id="IPR028081">
    <property type="entry name" value="Leu-bd"/>
</dbReference>
<dbReference type="RefSeq" id="WP_334479872.1">
    <property type="nucleotide sequence ID" value="NZ_JAZHRV010000001.1"/>
</dbReference>
<comment type="caution">
    <text evidence="6">The sequence shown here is derived from an EMBL/GenBank/DDBJ whole genome shotgun (WGS) entry which is preliminary data.</text>
</comment>
<keyword evidence="3" id="KW-0029">Amino-acid transport</keyword>
<dbReference type="PANTHER" id="PTHR30483">
    <property type="entry name" value="LEUCINE-SPECIFIC-BINDING PROTEIN"/>
    <property type="match status" value="1"/>
</dbReference>
<dbReference type="SUPFAM" id="SSF53822">
    <property type="entry name" value="Periplasmic binding protein-like I"/>
    <property type="match status" value="1"/>
</dbReference>